<proteinExistence type="predicted"/>
<dbReference type="Pfam" id="PF00903">
    <property type="entry name" value="Glyoxalase"/>
    <property type="match status" value="1"/>
</dbReference>
<accession>A0A221MHY5</accession>
<dbReference type="AlphaFoldDB" id="A0A221MHY5"/>
<reference evidence="2 3" key="1">
    <citation type="journal article" date="2003" name="Int. J. Syst. Evol. Microbiol.">
        <title>Virgibacillus carmonensis sp. nov., Virgibacillus necropolis sp. nov. and Virgibacillus picturae sp. nov., three novel species isolated from deteriorated mural paintings, transfer of the species of the genus salibacillus to Virgibacillus, as Virgibacillus marismortui comb. nov. and Virgibacillus salexigens comb. nov., and emended description of the genus Virgibacillus.</title>
        <authorList>
            <person name="Heyrman J."/>
            <person name="Logan N.A."/>
            <person name="Busse H.J."/>
            <person name="Balcaen A."/>
            <person name="Lebbe L."/>
            <person name="Rodriguez-Diaz M."/>
            <person name="Swings J."/>
            <person name="De Vos P."/>
        </authorList>
    </citation>
    <scope>NUCLEOTIDE SEQUENCE [LARGE SCALE GENOMIC DNA]</scope>
    <source>
        <strain evidence="2 3">LMG 19488</strain>
    </source>
</reference>
<dbReference type="EMBL" id="CP022437">
    <property type="protein sequence ID" value="ASN07241.1"/>
    <property type="molecule type" value="Genomic_DNA"/>
</dbReference>
<dbReference type="RefSeq" id="WP_089534234.1">
    <property type="nucleotide sequence ID" value="NZ_CP022437.1"/>
</dbReference>
<evidence type="ECO:0000313" key="2">
    <source>
        <dbReference type="EMBL" id="ASN07241.1"/>
    </source>
</evidence>
<evidence type="ECO:0000313" key="3">
    <source>
        <dbReference type="Proteomes" id="UP000204391"/>
    </source>
</evidence>
<dbReference type="KEGG" id="vne:CFK40_20660"/>
<organism evidence="2 3">
    <name type="scientific">Virgibacillus necropolis</name>
    <dbReference type="NCBI Taxonomy" id="163877"/>
    <lineage>
        <taxon>Bacteria</taxon>
        <taxon>Bacillati</taxon>
        <taxon>Bacillota</taxon>
        <taxon>Bacilli</taxon>
        <taxon>Bacillales</taxon>
        <taxon>Bacillaceae</taxon>
        <taxon>Virgibacillus</taxon>
    </lineage>
</organism>
<evidence type="ECO:0000259" key="1">
    <source>
        <dbReference type="Pfam" id="PF00903"/>
    </source>
</evidence>
<dbReference type="OrthoDB" id="9795306at2"/>
<protein>
    <submittedName>
        <fullName evidence="2">VOC family protein</fullName>
    </submittedName>
</protein>
<dbReference type="PANTHER" id="PTHR33990:SF1">
    <property type="entry name" value="PROTEIN YJDN"/>
    <property type="match status" value="1"/>
</dbReference>
<gene>
    <name evidence="2" type="ORF">CFK40_20660</name>
</gene>
<dbReference type="Proteomes" id="UP000204391">
    <property type="component" value="Chromosome"/>
</dbReference>
<dbReference type="SUPFAM" id="SSF54593">
    <property type="entry name" value="Glyoxalase/Bleomycin resistance protein/Dihydroxybiphenyl dioxygenase"/>
    <property type="match status" value="1"/>
</dbReference>
<name>A0A221MHY5_9BACI</name>
<dbReference type="PANTHER" id="PTHR33990">
    <property type="entry name" value="PROTEIN YJDN-RELATED"/>
    <property type="match status" value="1"/>
</dbReference>
<dbReference type="Gene3D" id="3.10.180.10">
    <property type="entry name" value="2,3-Dihydroxybiphenyl 1,2-Dioxygenase, domain 1"/>
    <property type="match status" value="1"/>
</dbReference>
<dbReference type="InterPro" id="IPR004360">
    <property type="entry name" value="Glyas_Fos-R_dOase_dom"/>
</dbReference>
<feature type="domain" description="Glyoxalase/fosfomycin resistance/dioxygenase" evidence="1">
    <location>
        <begin position="8"/>
        <end position="127"/>
    </location>
</feature>
<dbReference type="InterPro" id="IPR029068">
    <property type="entry name" value="Glyas_Bleomycin-R_OHBP_Dase"/>
</dbReference>
<sequence>MKKLVPHIRIEDCKEEVEYYQKAFGGEIKNTQLSDGIEMFKGHEGKYIHAELHINDNCIIYFADIFGDQLVNGSNMLLGPDLDSEEEITKIYEFLAEEGEIKMELQDTFWGAKHAIVKDKNGISWELNYTK</sequence>
<keyword evidence="3" id="KW-1185">Reference proteome</keyword>